<name>A0ABT9N6M7_9ACTN</name>
<evidence type="ECO:0000256" key="1">
    <source>
        <dbReference type="SAM" id="MobiDB-lite"/>
    </source>
</evidence>
<proteinExistence type="predicted"/>
<evidence type="ECO:0000313" key="2">
    <source>
        <dbReference type="EMBL" id="MDP9799339.1"/>
    </source>
</evidence>
<dbReference type="RefSeq" id="WP_306838132.1">
    <property type="nucleotide sequence ID" value="NZ_JAUSRA010000001.1"/>
</dbReference>
<reference evidence="2 3" key="1">
    <citation type="submission" date="2023-07" db="EMBL/GenBank/DDBJ databases">
        <title>Sequencing the genomes of 1000 actinobacteria strains.</title>
        <authorList>
            <person name="Klenk H.-P."/>
        </authorList>
    </citation>
    <scope>NUCLEOTIDE SEQUENCE [LARGE SCALE GENOMIC DNA]</scope>
    <source>
        <strain evidence="2 3">DSM 44710</strain>
    </source>
</reference>
<organism evidence="2 3">
    <name type="scientific">Catenuloplanes nepalensis</name>
    <dbReference type="NCBI Taxonomy" id="587533"/>
    <lineage>
        <taxon>Bacteria</taxon>
        <taxon>Bacillati</taxon>
        <taxon>Actinomycetota</taxon>
        <taxon>Actinomycetes</taxon>
        <taxon>Micromonosporales</taxon>
        <taxon>Micromonosporaceae</taxon>
        <taxon>Catenuloplanes</taxon>
    </lineage>
</organism>
<feature type="compositionally biased region" description="Basic and acidic residues" evidence="1">
    <location>
        <begin position="63"/>
        <end position="73"/>
    </location>
</feature>
<dbReference type="Proteomes" id="UP001240984">
    <property type="component" value="Unassembled WGS sequence"/>
</dbReference>
<protein>
    <submittedName>
        <fullName evidence="2">Uncharacterized protein</fullName>
    </submittedName>
</protein>
<comment type="caution">
    <text evidence="2">The sequence shown here is derived from an EMBL/GenBank/DDBJ whole genome shotgun (WGS) entry which is preliminary data.</text>
</comment>
<gene>
    <name evidence="2" type="ORF">J2S43_007851</name>
</gene>
<keyword evidence="3" id="KW-1185">Reference proteome</keyword>
<evidence type="ECO:0000313" key="3">
    <source>
        <dbReference type="Proteomes" id="UP001240984"/>
    </source>
</evidence>
<feature type="region of interest" description="Disordered" evidence="1">
    <location>
        <begin position="55"/>
        <end position="74"/>
    </location>
</feature>
<sequence length="253" mass="27441">MTVAPTELLGARAMLLEHLDMHPGTVPADLDPAEVGIVAGPASMGTDSYHCGEPELPGGAVYSKHESPRDSRPDAYASALDVGEFSRGRATLRDFSLWLVAQCEAGADWTRDIREVIYSPDGKTVKRWDRLRRRSSGDASHLTHTHISWFRDSRGHGALAMVRAYLQHVGILAAPTDKEDEEDMSDLFDLFVNGDVGPGRSATHSGGDERAKFYAYQQKILRAQLDTNAKLDKLITLLASGSVAAIAASPAEN</sequence>
<dbReference type="EMBL" id="JAUSRA010000001">
    <property type="protein sequence ID" value="MDP9799339.1"/>
    <property type="molecule type" value="Genomic_DNA"/>
</dbReference>
<accession>A0ABT9N6M7</accession>